<comment type="caution">
    <text evidence="1">The sequence shown here is derived from an EMBL/GenBank/DDBJ whole genome shotgun (WGS) entry which is preliminary data.</text>
</comment>
<dbReference type="VEuPathDB" id="FungiDB:MMYC01_204783"/>
<organism evidence="1 2">
    <name type="scientific">Madurella mycetomatis</name>
    <dbReference type="NCBI Taxonomy" id="100816"/>
    <lineage>
        <taxon>Eukaryota</taxon>
        <taxon>Fungi</taxon>
        <taxon>Dikarya</taxon>
        <taxon>Ascomycota</taxon>
        <taxon>Pezizomycotina</taxon>
        <taxon>Sordariomycetes</taxon>
        <taxon>Sordariomycetidae</taxon>
        <taxon>Sordariales</taxon>
        <taxon>Sordariales incertae sedis</taxon>
        <taxon>Madurella</taxon>
    </lineage>
</organism>
<name>A0A175W2T9_9PEZI</name>
<reference evidence="1 2" key="1">
    <citation type="journal article" date="2016" name="Genome Announc.">
        <title>Genome Sequence of Madurella mycetomatis mm55, Isolated from a Human Mycetoma Case in Sudan.</title>
        <authorList>
            <person name="Smit S."/>
            <person name="Derks M.F."/>
            <person name="Bervoets S."/>
            <person name="Fahal A."/>
            <person name="van Leeuwen W."/>
            <person name="van Belkum A."/>
            <person name="van de Sande W.W."/>
        </authorList>
    </citation>
    <scope>NUCLEOTIDE SEQUENCE [LARGE SCALE GENOMIC DNA]</scope>
    <source>
        <strain evidence="2">mm55</strain>
    </source>
</reference>
<accession>A0A175W2T9</accession>
<dbReference type="Proteomes" id="UP000078237">
    <property type="component" value="Unassembled WGS sequence"/>
</dbReference>
<protein>
    <submittedName>
        <fullName evidence="1">Uncharacterized protein</fullName>
    </submittedName>
</protein>
<evidence type="ECO:0000313" key="1">
    <source>
        <dbReference type="EMBL" id="KXX77769.1"/>
    </source>
</evidence>
<evidence type="ECO:0000313" key="2">
    <source>
        <dbReference type="Proteomes" id="UP000078237"/>
    </source>
</evidence>
<keyword evidence="2" id="KW-1185">Reference proteome</keyword>
<dbReference type="OrthoDB" id="4587009at2759"/>
<gene>
    <name evidence="1" type="ORF">MMYC01_204783</name>
</gene>
<sequence length="191" mass="21056">MVDPADLTYPTTLTTIYSTTYTNAAAVTVDQVTVIDPWPTSPDPASAPYTKTETQITQRTISADGAAPTATSITATTVWLLWTIQPFDMVPYEPPACPGPDGCSYPSIKPHWKCLDMHLETRCYRQCLLKNWMWWCRRSDEAEGDGLGPVGRVCAGTNTTIAEWEPLLEPCDHTDMMPGCSICPGYEGESR</sequence>
<dbReference type="AlphaFoldDB" id="A0A175W2T9"/>
<proteinExistence type="predicted"/>
<dbReference type="EMBL" id="LCTW02000146">
    <property type="protein sequence ID" value="KXX77769.1"/>
    <property type="molecule type" value="Genomic_DNA"/>
</dbReference>